<keyword evidence="4" id="KW-1185">Reference proteome</keyword>
<dbReference type="CDD" id="cd08876">
    <property type="entry name" value="START_1"/>
    <property type="match status" value="1"/>
</dbReference>
<dbReference type="Gene3D" id="3.30.530.20">
    <property type="match status" value="1"/>
</dbReference>
<organism evidence="3 4">
    <name type="scientific">Desulfosudis oleivorans (strain DSM 6200 / JCM 39069 / Hxd3)</name>
    <name type="common">Desulfococcus oleovorans</name>
    <dbReference type="NCBI Taxonomy" id="96561"/>
    <lineage>
        <taxon>Bacteria</taxon>
        <taxon>Pseudomonadati</taxon>
        <taxon>Thermodesulfobacteriota</taxon>
        <taxon>Desulfobacteria</taxon>
        <taxon>Desulfobacterales</taxon>
        <taxon>Desulfosudaceae</taxon>
        <taxon>Desulfosudis</taxon>
    </lineage>
</organism>
<feature type="domain" description="START" evidence="2">
    <location>
        <begin position="27"/>
        <end position="197"/>
    </location>
</feature>
<dbReference type="eggNOG" id="COG2867">
    <property type="taxonomic scope" value="Bacteria"/>
</dbReference>
<dbReference type="HOGENOM" id="CLU_820689_0_0_7"/>
<evidence type="ECO:0000256" key="1">
    <source>
        <dbReference type="SAM" id="SignalP"/>
    </source>
</evidence>
<evidence type="ECO:0000313" key="3">
    <source>
        <dbReference type="EMBL" id="ABW66027.1"/>
    </source>
</evidence>
<gene>
    <name evidence="3" type="ordered locus">Dole_0217</name>
</gene>
<sequence length="345" mass="38634">MLQKCGAAVLVLWFSLVVSAVASDPLEAGGWKRVMDKNGIKSYSRQYQGTGIFEFKAVTVVDAPIYVVSELVRDVETYTDWMPYCSHGSSMDFINRDDKKVRIVLDLPWPLSDREIIIHATITYDMDRGRAFFSLQNVDQWPETEARLIRVPMFSGHYTFEFITPDKTGVIYQYNVDLAGSLPDTLSKMIANRFLFDKLSNMQKKAVTEKYIALGEQSLDKALCDRILADKTRTQQIASARLAEIIQSKAVIDLMAGHMPLYDLVTTQNGIVSQKLLYAWGSDAARKEAVKILIGAYLKSRTSDPAIVEKILSDDRLIHAIQTGSAVDNRPANVVLEAYLNGYAG</sequence>
<feature type="signal peptide" evidence="1">
    <location>
        <begin position="1"/>
        <end position="22"/>
    </location>
</feature>
<accession>A8ZS09</accession>
<dbReference type="InterPro" id="IPR002913">
    <property type="entry name" value="START_lipid-bd_dom"/>
</dbReference>
<reference evidence="3 4" key="1">
    <citation type="submission" date="2007-10" db="EMBL/GenBank/DDBJ databases">
        <title>Complete sequence of Desulfococcus oleovorans Hxd3.</title>
        <authorList>
            <consortium name="US DOE Joint Genome Institute"/>
            <person name="Copeland A."/>
            <person name="Lucas S."/>
            <person name="Lapidus A."/>
            <person name="Barry K."/>
            <person name="Glavina del Rio T."/>
            <person name="Dalin E."/>
            <person name="Tice H."/>
            <person name="Pitluck S."/>
            <person name="Kiss H."/>
            <person name="Brettin T."/>
            <person name="Bruce D."/>
            <person name="Detter J.C."/>
            <person name="Han C."/>
            <person name="Schmutz J."/>
            <person name="Larimer F."/>
            <person name="Land M."/>
            <person name="Hauser L."/>
            <person name="Kyrpides N."/>
            <person name="Kim E."/>
            <person name="Wawrik B."/>
            <person name="Richardson P."/>
        </authorList>
    </citation>
    <scope>NUCLEOTIDE SEQUENCE [LARGE SCALE GENOMIC DNA]</scope>
    <source>
        <strain evidence="4">DSM 6200 / JCM 39069 / Hxd3</strain>
    </source>
</reference>
<name>A8ZS09_DESOH</name>
<dbReference type="GO" id="GO:0005737">
    <property type="term" value="C:cytoplasm"/>
    <property type="evidence" value="ECO:0007669"/>
    <property type="project" value="UniProtKB-ARBA"/>
</dbReference>
<dbReference type="InterPro" id="IPR051213">
    <property type="entry name" value="START_lipid_transfer"/>
</dbReference>
<protein>
    <submittedName>
        <fullName evidence="3">Lipid-binding START domain protein</fullName>
    </submittedName>
</protein>
<evidence type="ECO:0000259" key="2">
    <source>
        <dbReference type="Pfam" id="PF01852"/>
    </source>
</evidence>
<dbReference type="PANTHER" id="PTHR19308:SF14">
    <property type="entry name" value="START DOMAIN-CONTAINING PROTEIN"/>
    <property type="match status" value="1"/>
</dbReference>
<dbReference type="Pfam" id="PF01852">
    <property type="entry name" value="START"/>
    <property type="match status" value="1"/>
</dbReference>
<proteinExistence type="predicted"/>
<keyword evidence="1" id="KW-0732">Signal</keyword>
<dbReference type="STRING" id="96561.Dole_0217"/>
<dbReference type="PANTHER" id="PTHR19308">
    <property type="entry name" value="PHOSPHATIDYLCHOLINE TRANSFER PROTEIN"/>
    <property type="match status" value="1"/>
</dbReference>
<dbReference type="InterPro" id="IPR023393">
    <property type="entry name" value="START-like_dom_sf"/>
</dbReference>
<dbReference type="GO" id="GO:0008289">
    <property type="term" value="F:lipid binding"/>
    <property type="evidence" value="ECO:0007669"/>
    <property type="project" value="InterPro"/>
</dbReference>
<dbReference type="AlphaFoldDB" id="A8ZS09"/>
<dbReference type="RefSeq" id="WP_012173646.1">
    <property type="nucleotide sequence ID" value="NC_009943.1"/>
</dbReference>
<evidence type="ECO:0000313" key="4">
    <source>
        <dbReference type="Proteomes" id="UP000008561"/>
    </source>
</evidence>
<dbReference type="KEGG" id="dol:Dole_0217"/>
<dbReference type="InterPro" id="IPR028347">
    <property type="entry name" value="START_dom_prot"/>
</dbReference>
<dbReference type="Proteomes" id="UP000008561">
    <property type="component" value="Chromosome"/>
</dbReference>
<dbReference type="EMBL" id="CP000859">
    <property type="protein sequence ID" value="ABW66027.1"/>
    <property type="molecule type" value="Genomic_DNA"/>
</dbReference>
<dbReference type="SUPFAM" id="SSF55961">
    <property type="entry name" value="Bet v1-like"/>
    <property type="match status" value="1"/>
</dbReference>
<feature type="chain" id="PRO_5002733929" evidence="1">
    <location>
        <begin position="23"/>
        <end position="345"/>
    </location>
</feature>